<dbReference type="InterPro" id="IPR006249">
    <property type="entry name" value="Aconitase/IRP2"/>
</dbReference>
<dbReference type="InterPro" id="IPR018136">
    <property type="entry name" value="Aconitase_4Fe-4S_BS"/>
</dbReference>
<comment type="subunit">
    <text evidence="4">Monomer.</text>
</comment>
<dbReference type="NCBIfam" id="NF006757">
    <property type="entry name" value="PRK09277.1"/>
    <property type="match status" value="1"/>
</dbReference>
<dbReference type="PROSITE" id="PS00450">
    <property type="entry name" value="ACONITASE_1"/>
    <property type="match status" value="1"/>
</dbReference>
<comment type="catalytic activity">
    <reaction evidence="11 12">
        <text>citrate = D-threo-isocitrate</text>
        <dbReference type="Rhea" id="RHEA:10336"/>
        <dbReference type="ChEBI" id="CHEBI:15562"/>
        <dbReference type="ChEBI" id="CHEBI:16947"/>
        <dbReference type="EC" id="4.2.1.3"/>
    </reaction>
</comment>
<dbReference type="EMBL" id="KU509408">
    <property type="protein sequence ID" value="ANC58207.1"/>
    <property type="molecule type" value="Genomic_DNA"/>
</dbReference>
<evidence type="ECO:0000259" key="13">
    <source>
        <dbReference type="Pfam" id="PF00330"/>
    </source>
</evidence>
<dbReference type="GO" id="GO:0046872">
    <property type="term" value="F:metal ion binding"/>
    <property type="evidence" value="ECO:0007669"/>
    <property type="project" value="UniProtKB-KW"/>
</dbReference>
<dbReference type="EC" id="4.2.1.3" evidence="12"/>
<evidence type="ECO:0000256" key="12">
    <source>
        <dbReference type="RuleBase" id="RU361275"/>
    </source>
</evidence>
<accession>A0A1W5LCW8</accession>
<dbReference type="GO" id="GO:0003994">
    <property type="term" value="F:aconitate hydratase activity"/>
    <property type="evidence" value="ECO:0007669"/>
    <property type="project" value="UniProtKB-EC"/>
</dbReference>
<dbReference type="InterPro" id="IPR000573">
    <property type="entry name" value="AconitaseA/IPMdHydase_ssu_swvl"/>
</dbReference>
<dbReference type="Gene3D" id="3.20.19.10">
    <property type="entry name" value="Aconitase, domain 4"/>
    <property type="match status" value="1"/>
</dbReference>
<keyword evidence="7" id="KW-0694">RNA-binding</keyword>
<evidence type="ECO:0000256" key="4">
    <source>
        <dbReference type="ARBA" id="ARBA00011245"/>
    </source>
</evidence>
<dbReference type="InterPro" id="IPR015928">
    <property type="entry name" value="Aconitase/3IPM_dehydase_swvl"/>
</dbReference>
<reference evidence="15" key="1">
    <citation type="submission" date="2016-01" db="EMBL/GenBank/DDBJ databases">
        <title>Hydrogen oxidation by a methanotroph.</title>
        <authorList>
            <person name="Stott M.B."/>
        </authorList>
    </citation>
    <scope>NUCLEOTIDE SEQUENCE</scope>
    <source>
        <strain evidence="15">RTK17.1</strain>
    </source>
</reference>
<dbReference type="InterPro" id="IPR036008">
    <property type="entry name" value="Aconitase_4Fe-4S_dom"/>
</dbReference>
<evidence type="ECO:0000256" key="2">
    <source>
        <dbReference type="ARBA" id="ARBA00004717"/>
    </source>
</evidence>
<dbReference type="UniPathway" id="UPA00223">
    <property type="reaction ID" value="UER00718"/>
</dbReference>
<dbReference type="PROSITE" id="PS01244">
    <property type="entry name" value="ACONITASE_2"/>
    <property type="match status" value="1"/>
</dbReference>
<sequence length="916" mass="102162">MNSFFNLSSVLKTFSLPGSRTSFSYVSLPEFGKLFFPQLERLPISLRIIFESVLRNYFEKKASKEDVEKFFSWPRVSKEEIPFYVGRILLQDFTGVPLLVDLAALRDAVHKGGKDPKQVEPLIPVDLVVDHSVQVDVFGLDKALEYNLKKELERNSQRYSFLKWAQSAFSRLRIFPPGVGICHQVNLEYLAQGILSQQRDNSLLLYPDSVLGTDSHTTMINGLGIVGWGVGGIEAEAAMLGEAYYMSIPEVVGVRLLGSLREGVMATDLVLTLTEKLRKEGVVGKIVEFFGPAVRSLSVPDRATVANMAPEYGATMGFFPVDDQVLLYLQQTGREKNLVSLVEHFYKAQHLFGFSTELDDRLYSHVVELHLDTIEPSVAGPRRPQDRLSLPELPQKFVSLLTQPLSEQGYGREPEKIEKRYRVSPYPFLKEPKGRWEEIGDGSVVIAAITSCTNTSNPLAMIGAGLLAKKAVLRGLKVPGYVKTSLAPGSRVVEDYLLKSGLQEYLDRLGFQIVGFGCTTCIGNSGPLSEEIEQLIKDKELVVASVLSGNRNFEARIHPLVKANFLMSPPLVVAFALAGTVLKNLWAEPLGIDQEGKEVFLKDIWPSSEEIREVLACAVSPEAFKRLYSEFIEKNLSWEAIDYQTAVLYAWDPSNTYIQYPPFFEESLKGNLRQPVPILGARALCILGDSITTDHISPAGTIPLKSPAGSYLSSLGVPFKDFNSYGSRRGNHHVMIRGTFGNVRLKNLMVKGKEGGYTRHMPDGREMSIYDAAMLYQEEKVPLIVLAGKEYGSGSSRDWAAKGTRLLGVRAVIAESFERIHRSNLIGMGVLPLEFEKGQNVATLRIDGTELFSIPQTTDWIRPGQRVSLEIKRTDGSVEKVFLLCRIDNEAEYNYYVHGGILPYILDRFLHNLPEN</sequence>
<organism evidence="15">
    <name type="scientific">Candidatus Methylacidiphilum infernorum</name>
    <dbReference type="NCBI Taxonomy" id="511746"/>
    <lineage>
        <taxon>Bacteria</taxon>
        <taxon>Pseudomonadati</taxon>
        <taxon>Verrucomicrobiota</taxon>
        <taxon>Methylacidiphilae</taxon>
        <taxon>Methylacidiphilales</taxon>
        <taxon>Methylacidiphilaceae</taxon>
        <taxon>Methylacidiphilum (ex Ratnadevi et al. 2023)</taxon>
    </lineage>
</organism>
<protein>
    <recommendedName>
        <fullName evidence="12">Aconitate hydratase</fullName>
        <shortName evidence="12">Aconitase</shortName>
        <ecNumber evidence="12">4.2.1.3</ecNumber>
    </recommendedName>
</protein>
<dbReference type="FunFam" id="3.30.499.10:FF:000020">
    <property type="entry name" value="Aconitate hydratase A"/>
    <property type="match status" value="1"/>
</dbReference>
<dbReference type="GO" id="GO:0006099">
    <property type="term" value="P:tricarboxylic acid cycle"/>
    <property type="evidence" value="ECO:0007669"/>
    <property type="project" value="UniProtKB-UniPathway"/>
</dbReference>
<evidence type="ECO:0000256" key="10">
    <source>
        <dbReference type="ARBA" id="ARBA00023239"/>
    </source>
</evidence>
<keyword evidence="8 12" id="KW-0408">Iron</keyword>
<evidence type="ECO:0000256" key="8">
    <source>
        <dbReference type="ARBA" id="ARBA00023004"/>
    </source>
</evidence>
<dbReference type="Pfam" id="PF00330">
    <property type="entry name" value="Aconitase"/>
    <property type="match status" value="1"/>
</dbReference>
<dbReference type="GO" id="GO:0051539">
    <property type="term" value="F:4 iron, 4 sulfur cluster binding"/>
    <property type="evidence" value="ECO:0007669"/>
    <property type="project" value="UniProtKB-KW"/>
</dbReference>
<evidence type="ECO:0000259" key="14">
    <source>
        <dbReference type="Pfam" id="PF00694"/>
    </source>
</evidence>
<evidence type="ECO:0000256" key="5">
    <source>
        <dbReference type="ARBA" id="ARBA00022532"/>
    </source>
</evidence>
<feature type="domain" description="Aconitase A/isopropylmalate dehydratase small subunit swivel" evidence="14">
    <location>
        <begin position="711"/>
        <end position="837"/>
    </location>
</feature>
<dbReference type="Gene3D" id="3.30.499.10">
    <property type="entry name" value="Aconitase, domain 3"/>
    <property type="match status" value="2"/>
</dbReference>
<dbReference type="InterPro" id="IPR015931">
    <property type="entry name" value="Acnase/IPM_dHydase_lsu_aba_1/3"/>
</dbReference>
<dbReference type="Pfam" id="PF00694">
    <property type="entry name" value="Aconitase_C"/>
    <property type="match status" value="1"/>
</dbReference>
<dbReference type="PANTHER" id="PTHR11670">
    <property type="entry name" value="ACONITASE/IRON-RESPONSIVE ELEMENT FAMILY MEMBER"/>
    <property type="match status" value="1"/>
</dbReference>
<name>A0A1W5LCW8_9BACT</name>
<evidence type="ECO:0000256" key="7">
    <source>
        <dbReference type="ARBA" id="ARBA00022884"/>
    </source>
</evidence>
<keyword evidence="12" id="KW-0004">4Fe-4S</keyword>
<dbReference type="SUPFAM" id="SSF53732">
    <property type="entry name" value="Aconitase iron-sulfur domain"/>
    <property type="match status" value="1"/>
</dbReference>
<keyword evidence="6" id="KW-0479">Metal-binding</keyword>
<comment type="pathway">
    <text evidence="2">Carbohydrate metabolism; tricarboxylic acid cycle; isocitrate from oxaloacetate: step 2/2.</text>
</comment>
<dbReference type="GO" id="GO:0003723">
    <property type="term" value="F:RNA binding"/>
    <property type="evidence" value="ECO:0007669"/>
    <property type="project" value="UniProtKB-KW"/>
</dbReference>
<evidence type="ECO:0000256" key="3">
    <source>
        <dbReference type="ARBA" id="ARBA00007185"/>
    </source>
</evidence>
<dbReference type="CDD" id="cd01580">
    <property type="entry name" value="AcnA_IRP_Swivel"/>
    <property type="match status" value="1"/>
</dbReference>
<comment type="cofactor">
    <cofactor evidence="1">
        <name>[4Fe-4S] cluster</name>
        <dbReference type="ChEBI" id="CHEBI:49883"/>
    </cofactor>
</comment>
<comment type="similarity">
    <text evidence="3 12">Belongs to the aconitase/IPM isomerase family.</text>
</comment>
<evidence type="ECO:0000256" key="11">
    <source>
        <dbReference type="ARBA" id="ARBA00023501"/>
    </source>
</evidence>
<evidence type="ECO:0000256" key="1">
    <source>
        <dbReference type="ARBA" id="ARBA00001966"/>
    </source>
</evidence>
<dbReference type="AlphaFoldDB" id="A0A1W5LCW8"/>
<dbReference type="SUPFAM" id="SSF52016">
    <property type="entry name" value="LeuD/IlvD-like"/>
    <property type="match status" value="1"/>
</dbReference>
<dbReference type="CDD" id="cd01586">
    <property type="entry name" value="AcnA_IRP"/>
    <property type="match status" value="1"/>
</dbReference>
<feature type="domain" description="Aconitase/3-isopropylmalate dehydratase large subunit alpha/beta/alpha" evidence="13">
    <location>
        <begin position="79"/>
        <end position="579"/>
    </location>
</feature>
<dbReference type="Gene3D" id="6.10.190.10">
    <property type="match status" value="1"/>
</dbReference>
<proteinExistence type="inferred from homology"/>
<keyword evidence="9 12" id="KW-0411">Iron-sulfur</keyword>
<dbReference type="InterPro" id="IPR001030">
    <property type="entry name" value="Acoase/IPM_deHydtase_lsu_aba"/>
</dbReference>
<evidence type="ECO:0000256" key="6">
    <source>
        <dbReference type="ARBA" id="ARBA00022723"/>
    </source>
</evidence>
<evidence type="ECO:0000256" key="9">
    <source>
        <dbReference type="ARBA" id="ARBA00023014"/>
    </source>
</evidence>
<dbReference type="PRINTS" id="PR00415">
    <property type="entry name" value="ACONITASE"/>
</dbReference>
<keyword evidence="10 12" id="KW-0456">Lyase</keyword>
<dbReference type="InterPro" id="IPR044137">
    <property type="entry name" value="AcnA_IRP_Swivel"/>
</dbReference>
<dbReference type="NCBIfam" id="TIGR01341">
    <property type="entry name" value="aconitase_1"/>
    <property type="match status" value="1"/>
</dbReference>
<comment type="function">
    <text evidence="12">Catalyzes the isomerization of citrate to isocitrate via cis-aconitate.</text>
</comment>
<gene>
    <name evidence="15" type="primary">acnA</name>
</gene>
<dbReference type="NCBIfam" id="NF009520">
    <property type="entry name" value="PRK12881.1"/>
    <property type="match status" value="1"/>
</dbReference>
<evidence type="ECO:0000313" key="15">
    <source>
        <dbReference type="EMBL" id="ANC58207.1"/>
    </source>
</evidence>
<dbReference type="FunFam" id="3.20.19.10:FF:000001">
    <property type="entry name" value="Aconitate hydratase"/>
    <property type="match status" value="1"/>
</dbReference>
<keyword evidence="5" id="KW-0816">Tricarboxylic acid cycle</keyword>